<keyword evidence="2" id="KW-0805">Transcription regulation</keyword>
<evidence type="ECO:0000313" key="8">
    <source>
        <dbReference type="EMBL" id="KAH7444117.1"/>
    </source>
</evidence>
<dbReference type="PANTHER" id="PTHR30603:SF4">
    <property type="entry name" value="RNA POLYMERASE SIGMA FACTOR SIGE, CHLOROPLASTIC_MITOCHONDRIAL"/>
    <property type="match status" value="1"/>
</dbReference>
<keyword evidence="3" id="KW-0731">Sigma factor</keyword>
<dbReference type="Pfam" id="PF04545">
    <property type="entry name" value="Sigma70_r4"/>
    <property type="match status" value="1"/>
</dbReference>
<dbReference type="Pfam" id="PF04542">
    <property type="entry name" value="Sigma70_r2"/>
    <property type="match status" value="1"/>
</dbReference>
<proteinExistence type="inferred from homology"/>
<dbReference type="OrthoDB" id="47406at2759"/>
<dbReference type="InterPro" id="IPR036388">
    <property type="entry name" value="WH-like_DNA-bd_sf"/>
</dbReference>
<keyword evidence="4" id="KW-0238">DNA-binding</keyword>
<evidence type="ECO:0000256" key="2">
    <source>
        <dbReference type="ARBA" id="ARBA00023015"/>
    </source>
</evidence>
<evidence type="ECO:0000259" key="6">
    <source>
        <dbReference type="Pfam" id="PF04542"/>
    </source>
</evidence>
<keyword evidence="9" id="KW-1185">Reference proteome</keyword>
<evidence type="ECO:0000313" key="9">
    <source>
        <dbReference type="Proteomes" id="UP000825935"/>
    </source>
</evidence>
<keyword evidence="5" id="KW-0804">Transcription</keyword>
<reference evidence="8" key="1">
    <citation type="submission" date="2021-08" db="EMBL/GenBank/DDBJ databases">
        <title>WGS assembly of Ceratopteris richardii.</title>
        <authorList>
            <person name="Marchant D.B."/>
            <person name="Chen G."/>
            <person name="Jenkins J."/>
            <person name="Shu S."/>
            <person name="Leebens-Mack J."/>
            <person name="Grimwood J."/>
            <person name="Schmutz J."/>
            <person name="Soltis P."/>
            <person name="Soltis D."/>
            <person name="Chen Z.-H."/>
        </authorList>
    </citation>
    <scope>NUCLEOTIDE SEQUENCE</scope>
    <source>
        <strain evidence="8">Whitten #5841</strain>
        <tissue evidence="8">Leaf</tissue>
    </source>
</reference>
<evidence type="ECO:0000256" key="4">
    <source>
        <dbReference type="ARBA" id="ARBA00023125"/>
    </source>
</evidence>
<evidence type="ECO:0000256" key="3">
    <source>
        <dbReference type="ARBA" id="ARBA00023082"/>
    </source>
</evidence>
<organism evidence="8 9">
    <name type="scientific">Ceratopteris richardii</name>
    <name type="common">Triangle waterfern</name>
    <dbReference type="NCBI Taxonomy" id="49495"/>
    <lineage>
        <taxon>Eukaryota</taxon>
        <taxon>Viridiplantae</taxon>
        <taxon>Streptophyta</taxon>
        <taxon>Embryophyta</taxon>
        <taxon>Tracheophyta</taxon>
        <taxon>Polypodiopsida</taxon>
        <taxon>Polypodiidae</taxon>
        <taxon>Polypodiales</taxon>
        <taxon>Pteridineae</taxon>
        <taxon>Pteridaceae</taxon>
        <taxon>Parkerioideae</taxon>
        <taxon>Ceratopteris</taxon>
    </lineage>
</organism>
<dbReference type="Proteomes" id="UP000825935">
    <property type="component" value="Chromosome 2"/>
</dbReference>
<dbReference type="NCBIfam" id="TIGR02937">
    <property type="entry name" value="sigma70-ECF"/>
    <property type="match status" value="1"/>
</dbReference>
<feature type="domain" description="RNA polymerase sigma-70 region 2" evidence="6">
    <location>
        <begin position="39"/>
        <end position="109"/>
    </location>
</feature>
<dbReference type="PRINTS" id="PR00046">
    <property type="entry name" value="SIGMA70FCT"/>
</dbReference>
<dbReference type="Gene3D" id="1.10.10.10">
    <property type="entry name" value="Winged helix-like DNA-binding domain superfamily/Winged helix DNA-binding domain"/>
    <property type="match status" value="1"/>
</dbReference>
<dbReference type="InterPro" id="IPR000943">
    <property type="entry name" value="RNA_pol_sigma70"/>
</dbReference>
<dbReference type="GO" id="GO:0003677">
    <property type="term" value="F:DNA binding"/>
    <property type="evidence" value="ECO:0007669"/>
    <property type="project" value="UniProtKB-KW"/>
</dbReference>
<evidence type="ECO:0000256" key="5">
    <source>
        <dbReference type="ARBA" id="ARBA00023163"/>
    </source>
</evidence>
<dbReference type="SUPFAM" id="SSF88946">
    <property type="entry name" value="Sigma2 domain of RNA polymerase sigma factors"/>
    <property type="match status" value="1"/>
</dbReference>
<dbReference type="AlphaFoldDB" id="A0A8T2V6P7"/>
<evidence type="ECO:0000259" key="7">
    <source>
        <dbReference type="Pfam" id="PF04545"/>
    </source>
</evidence>
<dbReference type="InterPro" id="IPR050239">
    <property type="entry name" value="Sigma-70_RNA_pol_init_factors"/>
</dbReference>
<protein>
    <submittedName>
        <fullName evidence="8">Uncharacterized protein</fullName>
    </submittedName>
</protein>
<dbReference type="InterPro" id="IPR013325">
    <property type="entry name" value="RNA_pol_sigma_r2"/>
</dbReference>
<dbReference type="PANTHER" id="PTHR30603">
    <property type="entry name" value="RNA POLYMERASE SIGMA FACTOR RPO"/>
    <property type="match status" value="1"/>
</dbReference>
<gene>
    <name evidence="8" type="ORF">KP509_02G065100</name>
</gene>
<dbReference type="InterPro" id="IPR014284">
    <property type="entry name" value="RNA_pol_sigma-70_dom"/>
</dbReference>
<dbReference type="InterPro" id="IPR007627">
    <property type="entry name" value="RNA_pol_sigma70_r2"/>
</dbReference>
<dbReference type="OMA" id="LVMRQRY"/>
<dbReference type="Gene3D" id="1.10.601.10">
    <property type="entry name" value="RNA Polymerase Primary Sigma Factor"/>
    <property type="match status" value="1"/>
</dbReference>
<comment type="caution">
    <text evidence="8">The sequence shown here is derived from an EMBL/GenBank/DDBJ whole genome shotgun (WGS) entry which is preliminary data.</text>
</comment>
<dbReference type="SUPFAM" id="SSF88659">
    <property type="entry name" value="Sigma3 and sigma4 domains of RNA polymerase sigma factors"/>
    <property type="match status" value="1"/>
</dbReference>
<accession>A0A8T2V6P7</accession>
<feature type="domain" description="RNA polymerase sigma-70 region 4" evidence="7">
    <location>
        <begin position="225"/>
        <end position="278"/>
    </location>
</feature>
<dbReference type="InterPro" id="IPR013324">
    <property type="entry name" value="RNA_pol_sigma_r3/r4-like"/>
</dbReference>
<sequence length="292" mass="33153">MQQQFNKDISNEEWALAAKMDTAILSRHLDLYQAARNKLVKMNLRLVKHQARKYEKEAAGSSLTVIELCQEGVKGLITAVDRFNPAKGVRFSTYAVFWIRNSIIRAQTRAGYTIRAPFNFAEIKMNINKAKWELRLEAGEAGTGEECLKEVLERAGIDEEKYKMVMRSSPRVVSLHKRDPLTGAELIERLADANSQHDVSSRYLVGPGGGIQLTDPLLRLGIDDVLDSLKPKESLVLRQRFGLDGKGERALGEIGRNMRISREMVRRYEARGLLKLKHPTRLAYLRSFLSQE</sequence>
<comment type="similarity">
    <text evidence="1">Belongs to the sigma-70 factor family.</text>
</comment>
<name>A0A8T2V6P7_CERRI</name>
<dbReference type="GO" id="GO:0006352">
    <property type="term" value="P:DNA-templated transcription initiation"/>
    <property type="evidence" value="ECO:0007669"/>
    <property type="project" value="InterPro"/>
</dbReference>
<dbReference type="GO" id="GO:0016987">
    <property type="term" value="F:sigma factor activity"/>
    <property type="evidence" value="ECO:0007669"/>
    <property type="project" value="UniProtKB-KW"/>
</dbReference>
<dbReference type="EMBL" id="CM035407">
    <property type="protein sequence ID" value="KAH7444117.1"/>
    <property type="molecule type" value="Genomic_DNA"/>
</dbReference>
<evidence type="ECO:0000256" key="1">
    <source>
        <dbReference type="ARBA" id="ARBA00007788"/>
    </source>
</evidence>
<dbReference type="InterPro" id="IPR007630">
    <property type="entry name" value="RNA_pol_sigma70_r4"/>
</dbReference>